<evidence type="ECO:0000313" key="2">
    <source>
        <dbReference type="Proteomes" id="UP000637383"/>
    </source>
</evidence>
<gene>
    <name evidence="1" type="ORF">H6H03_08680</name>
</gene>
<protein>
    <submittedName>
        <fullName evidence="1">Uncharacterized protein</fullName>
    </submittedName>
</protein>
<dbReference type="RefSeq" id="WP_190954709.1">
    <property type="nucleotide sequence ID" value="NZ_JACJTU010000006.1"/>
</dbReference>
<evidence type="ECO:0000313" key="1">
    <source>
        <dbReference type="EMBL" id="MBD2733988.1"/>
    </source>
</evidence>
<proteinExistence type="predicted"/>
<keyword evidence="2" id="KW-1185">Reference proteome</keyword>
<organism evidence="1 2">
    <name type="scientific">Nostoc paludosum FACHB-159</name>
    <dbReference type="NCBI Taxonomy" id="2692908"/>
    <lineage>
        <taxon>Bacteria</taxon>
        <taxon>Bacillati</taxon>
        <taxon>Cyanobacteriota</taxon>
        <taxon>Cyanophyceae</taxon>
        <taxon>Nostocales</taxon>
        <taxon>Nostocaceae</taxon>
        <taxon>Nostoc</taxon>
    </lineage>
</organism>
<dbReference type="Proteomes" id="UP000637383">
    <property type="component" value="Unassembled WGS sequence"/>
</dbReference>
<name>A0ABR8K6N0_9NOSO</name>
<reference evidence="1 2" key="1">
    <citation type="journal article" date="2020" name="ISME J.">
        <title>Comparative genomics reveals insights into cyanobacterial evolution and habitat adaptation.</title>
        <authorList>
            <person name="Chen M.Y."/>
            <person name="Teng W.K."/>
            <person name="Zhao L."/>
            <person name="Hu C.X."/>
            <person name="Zhou Y.K."/>
            <person name="Han B.P."/>
            <person name="Song L.R."/>
            <person name="Shu W.S."/>
        </authorList>
    </citation>
    <scope>NUCLEOTIDE SEQUENCE [LARGE SCALE GENOMIC DNA]</scope>
    <source>
        <strain evidence="1 2">FACHB-159</strain>
    </source>
</reference>
<accession>A0ABR8K6N0</accession>
<sequence>MKESDQKALEIFENTYKEHKYLWEKWQSHQNLNEEDKKKIVDYLYNEAILYFFIPNIDVKPQLKEVERIQLIDYLDELKDKDLDWGLFFRDRSNLNYKFDLTLIQAVLSNVRSVISLIFT</sequence>
<dbReference type="EMBL" id="JACJTU010000006">
    <property type="protein sequence ID" value="MBD2733988.1"/>
    <property type="molecule type" value="Genomic_DNA"/>
</dbReference>
<comment type="caution">
    <text evidence="1">The sequence shown here is derived from an EMBL/GenBank/DDBJ whole genome shotgun (WGS) entry which is preliminary data.</text>
</comment>